<keyword evidence="5" id="KW-1185">Reference proteome</keyword>
<keyword evidence="2" id="KW-0862">Zinc</keyword>
<dbReference type="Proteomes" id="UP000320496">
    <property type="component" value="Chromosome"/>
</dbReference>
<dbReference type="AlphaFoldDB" id="A0A517ZC86"/>
<evidence type="ECO:0000256" key="1">
    <source>
        <dbReference type="ARBA" id="ARBA00022723"/>
    </source>
</evidence>
<dbReference type="EC" id="3.5.4.33" evidence="4"/>
<dbReference type="CDD" id="cd01285">
    <property type="entry name" value="nucleoside_deaminase"/>
    <property type="match status" value="1"/>
</dbReference>
<protein>
    <submittedName>
        <fullName evidence="4">tRNA-specific adenosine deaminase</fullName>
        <ecNumber evidence="4">3.5.4.33</ecNumber>
    </submittedName>
</protein>
<dbReference type="EMBL" id="CP036275">
    <property type="protein sequence ID" value="QDU40061.1"/>
    <property type="molecule type" value="Genomic_DNA"/>
</dbReference>
<dbReference type="GO" id="GO:0002100">
    <property type="term" value="P:tRNA wobble adenosine to inosine editing"/>
    <property type="evidence" value="ECO:0007669"/>
    <property type="project" value="TreeGrafter"/>
</dbReference>
<dbReference type="PANTHER" id="PTHR11079">
    <property type="entry name" value="CYTOSINE DEAMINASE FAMILY MEMBER"/>
    <property type="match status" value="1"/>
</dbReference>
<dbReference type="RefSeq" id="WP_145371183.1">
    <property type="nucleotide sequence ID" value="NZ_CP036275.1"/>
</dbReference>
<evidence type="ECO:0000313" key="5">
    <source>
        <dbReference type="Proteomes" id="UP000320496"/>
    </source>
</evidence>
<name>A0A517ZC86_9PLAN</name>
<proteinExistence type="predicted"/>
<dbReference type="Gene3D" id="3.40.140.10">
    <property type="entry name" value="Cytidine Deaminase, domain 2"/>
    <property type="match status" value="1"/>
</dbReference>
<dbReference type="InterPro" id="IPR016193">
    <property type="entry name" value="Cytidine_deaminase-like"/>
</dbReference>
<organism evidence="4 5">
    <name type="scientific">Maioricimonas rarisocia</name>
    <dbReference type="NCBI Taxonomy" id="2528026"/>
    <lineage>
        <taxon>Bacteria</taxon>
        <taxon>Pseudomonadati</taxon>
        <taxon>Planctomycetota</taxon>
        <taxon>Planctomycetia</taxon>
        <taxon>Planctomycetales</taxon>
        <taxon>Planctomycetaceae</taxon>
        <taxon>Maioricimonas</taxon>
    </lineage>
</organism>
<evidence type="ECO:0000313" key="4">
    <source>
        <dbReference type="EMBL" id="QDU40061.1"/>
    </source>
</evidence>
<evidence type="ECO:0000256" key="2">
    <source>
        <dbReference type="ARBA" id="ARBA00022833"/>
    </source>
</evidence>
<dbReference type="KEGG" id="mri:Mal4_44150"/>
<dbReference type="Pfam" id="PF00383">
    <property type="entry name" value="dCMP_cyt_deam_1"/>
    <property type="match status" value="1"/>
</dbReference>
<dbReference type="GO" id="GO:0052717">
    <property type="term" value="F:tRNA-specific adenosine-34 deaminase activity"/>
    <property type="evidence" value="ECO:0007669"/>
    <property type="project" value="UniProtKB-EC"/>
</dbReference>
<dbReference type="GO" id="GO:0008270">
    <property type="term" value="F:zinc ion binding"/>
    <property type="evidence" value="ECO:0007669"/>
    <property type="project" value="InterPro"/>
</dbReference>
<dbReference type="SUPFAM" id="SSF53927">
    <property type="entry name" value="Cytidine deaminase-like"/>
    <property type="match status" value="1"/>
</dbReference>
<dbReference type="InterPro" id="IPR002125">
    <property type="entry name" value="CMP_dCMP_dom"/>
</dbReference>
<dbReference type="PROSITE" id="PS51747">
    <property type="entry name" value="CYT_DCMP_DEAMINASES_2"/>
    <property type="match status" value="1"/>
</dbReference>
<dbReference type="PANTHER" id="PTHR11079:SF203">
    <property type="entry name" value="CMP_DCMP-TYPE DEAMINASE DOMAIN-CONTAINING PROTEIN"/>
    <property type="match status" value="1"/>
</dbReference>
<keyword evidence="4" id="KW-0378">Hydrolase</keyword>
<reference evidence="4 5" key="1">
    <citation type="submission" date="2019-02" db="EMBL/GenBank/DDBJ databases">
        <title>Deep-cultivation of Planctomycetes and their phenomic and genomic characterization uncovers novel biology.</title>
        <authorList>
            <person name="Wiegand S."/>
            <person name="Jogler M."/>
            <person name="Boedeker C."/>
            <person name="Pinto D."/>
            <person name="Vollmers J."/>
            <person name="Rivas-Marin E."/>
            <person name="Kohn T."/>
            <person name="Peeters S.H."/>
            <person name="Heuer A."/>
            <person name="Rast P."/>
            <person name="Oberbeckmann S."/>
            <person name="Bunk B."/>
            <person name="Jeske O."/>
            <person name="Meyerdierks A."/>
            <person name="Storesund J.E."/>
            <person name="Kallscheuer N."/>
            <person name="Luecker S."/>
            <person name="Lage O.M."/>
            <person name="Pohl T."/>
            <person name="Merkel B.J."/>
            <person name="Hornburger P."/>
            <person name="Mueller R.-W."/>
            <person name="Bruemmer F."/>
            <person name="Labrenz M."/>
            <person name="Spormann A.M."/>
            <person name="Op den Camp H."/>
            <person name="Overmann J."/>
            <person name="Amann R."/>
            <person name="Jetten M.S.M."/>
            <person name="Mascher T."/>
            <person name="Medema M.H."/>
            <person name="Devos D.P."/>
            <person name="Kaster A.-K."/>
            <person name="Ovreas L."/>
            <person name="Rohde M."/>
            <person name="Galperin M.Y."/>
            <person name="Jogler C."/>
        </authorList>
    </citation>
    <scope>NUCLEOTIDE SEQUENCE [LARGE SCALE GENOMIC DNA]</scope>
    <source>
        <strain evidence="4 5">Mal4</strain>
    </source>
</reference>
<gene>
    <name evidence="4" type="primary">tadA_4</name>
    <name evidence="4" type="ORF">Mal4_44150</name>
</gene>
<sequence length="160" mass="17469">MIAHDNRHDAFMREAIGAAGHNPLQPFGSVIVDRRLESVVATGANRAYENPIWHGEIVALNTWASLESRPDAEHLSLFTTAEPCPMCQAAILWAGISEVVFGTSVETLAGLGWKQFNVKSEDICQLAPFAECQITGGVLEAECDELFQAAARHRDPNQPQ</sequence>
<evidence type="ECO:0000259" key="3">
    <source>
        <dbReference type="PROSITE" id="PS51747"/>
    </source>
</evidence>
<feature type="domain" description="CMP/dCMP-type deaminase" evidence="3">
    <location>
        <begin position="6"/>
        <end position="114"/>
    </location>
</feature>
<dbReference type="InterPro" id="IPR016192">
    <property type="entry name" value="APOBEC/CMP_deaminase_Zn-bd"/>
</dbReference>
<accession>A0A517ZC86</accession>
<dbReference type="OrthoDB" id="9802676at2"/>
<dbReference type="PROSITE" id="PS00903">
    <property type="entry name" value="CYT_DCMP_DEAMINASES_1"/>
    <property type="match status" value="1"/>
</dbReference>
<keyword evidence="1" id="KW-0479">Metal-binding</keyword>